<dbReference type="Pfam" id="PF04832">
    <property type="entry name" value="SOUL"/>
    <property type="match status" value="1"/>
</dbReference>
<dbReference type="Gene3D" id="3.20.80.10">
    <property type="entry name" value="Regulatory factor, effector binding domain"/>
    <property type="match status" value="1"/>
</dbReference>
<sequence>MNGVIDYKGYEQPHYQVESVDAGAEIRQYGSHLVAEVAMRGDRSTAITRGFRVLARYIFGGNAQSRKIEMTVPVSQLPEGSDGWVVRFMMPAGMSAGTLPVPNDSRIRFVTVPPSRQAVRRFSGWPTSNLLQRQSGELAQWIDARGLTIREGPFYYFYDSPMTLPWQRRNEVAFRLGEG</sequence>
<comment type="caution">
    <text evidence="1">The sequence shown here is derived from an EMBL/GenBank/DDBJ whole genome shotgun (WGS) entry which is preliminary data.</text>
</comment>
<reference evidence="1 2" key="1">
    <citation type="submission" date="2018-04" db="EMBL/GenBank/DDBJ databases">
        <title>Genomic Encyclopedia of Type Strains, Phase III (KMG-III): the genomes of soil and plant-associated and newly described type strains.</title>
        <authorList>
            <person name="Whitman W."/>
        </authorList>
    </citation>
    <scope>NUCLEOTIDE SEQUENCE [LARGE SCALE GENOMIC DNA]</scope>
    <source>
        <strain evidence="1 2">KA25</strain>
    </source>
</reference>
<evidence type="ECO:0000313" key="1">
    <source>
        <dbReference type="EMBL" id="PTR20757.1"/>
    </source>
</evidence>
<protein>
    <submittedName>
        <fullName evidence="1">SOUL heme-binding protein</fullName>
    </submittedName>
</protein>
<dbReference type="AlphaFoldDB" id="A0A2T5KEF2"/>
<gene>
    <name evidence="1" type="ORF">C8J28_10175</name>
</gene>
<dbReference type="Proteomes" id="UP000244060">
    <property type="component" value="Unassembled WGS sequence"/>
</dbReference>
<accession>A0A2T5KEF2</accession>
<keyword evidence="2" id="KW-1185">Reference proteome</keyword>
<name>A0A2T5KEF2_9RHOB</name>
<dbReference type="PANTHER" id="PTHR11220:SF58">
    <property type="entry name" value="SOUL HEME-BINDING FAMILY PROTEIN"/>
    <property type="match status" value="1"/>
</dbReference>
<dbReference type="InterPro" id="IPR006917">
    <property type="entry name" value="SOUL_heme-bd"/>
</dbReference>
<evidence type="ECO:0000313" key="2">
    <source>
        <dbReference type="Proteomes" id="UP000244060"/>
    </source>
</evidence>
<organism evidence="1 2">
    <name type="scientific">Cereibacter azotoformans</name>
    <dbReference type="NCBI Taxonomy" id="43057"/>
    <lineage>
        <taxon>Bacteria</taxon>
        <taxon>Pseudomonadati</taxon>
        <taxon>Pseudomonadota</taxon>
        <taxon>Alphaproteobacteria</taxon>
        <taxon>Rhodobacterales</taxon>
        <taxon>Paracoccaceae</taxon>
        <taxon>Cereibacter</taxon>
    </lineage>
</organism>
<dbReference type="SUPFAM" id="SSF55136">
    <property type="entry name" value="Probable bacterial effector-binding domain"/>
    <property type="match status" value="1"/>
</dbReference>
<dbReference type="InterPro" id="IPR011256">
    <property type="entry name" value="Reg_factor_effector_dom_sf"/>
</dbReference>
<dbReference type="RefSeq" id="WP_108219999.1">
    <property type="nucleotide sequence ID" value="NZ_CP090021.1"/>
</dbReference>
<dbReference type="OrthoDB" id="2156220at2"/>
<dbReference type="PANTHER" id="PTHR11220">
    <property type="entry name" value="HEME-BINDING PROTEIN-RELATED"/>
    <property type="match status" value="1"/>
</dbReference>
<proteinExistence type="predicted"/>
<dbReference type="EMBL" id="QAOT01000001">
    <property type="protein sequence ID" value="PTR20757.1"/>
    <property type="molecule type" value="Genomic_DNA"/>
</dbReference>